<keyword evidence="1" id="KW-1133">Transmembrane helix</keyword>
<evidence type="ECO:0000256" key="1">
    <source>
        <dbReference type="SAM" id="Phobius"/>
    </source>
</evidence>
<name>A0A6C0ENC0_9ZZZZ</name>
<dbReference type="EMBL" id="MN738906">
    <property type="protein sequence ID" value="QHT30676.1"/>
    <property type="molecule type" value="Genomic_DNA"/>
</dbReference>
<evidence type="ECO:0000313" key="2">
    <source>
        <dbReference type="EMBL" id="QHT30676.1"/>
    </source>
</evidence>
<dbReference type="AlphaFoldDB" id="A0A6C0ENC0"/>
<sequence>MAKLIFCHLLFFSSIIVSILLINIIKSRINKIYHLNSSFVKDDRIIIHINSL</sequence>
<reference evidence="2" key="1">
    <citation type="journal article" date="2020" name="Nature">
        <title>Giant virus diversity and host interactions through global metagenomics.</title>
        <authorList>
            <person name="Schulz F."/>
            <person name="Roux S."/>
            <person name="Paez-Espino D."/>
            <person name="Jungbluth S."/>
            <person name="Walsh D.A."/>
            <person name="Denef V.J."/>
            <person name="McMahon K.D."/>
            <person name="Konstantinidis K.T."/>
            <person name="Eloe-Fadrosh E.A."/>
            <person name="Kyrpides N.C."/>
            <person name="Woyke T."/>
        </authorList>
    </citation>
    <scope>NUCLEOTIDE SEQUENCE</scope>
    <source>
        <strain evidence="2">GVMAG-M-3300009151-35</strain>
    </source>
</reference>
<accession>A0A6C0ENC0</accession>
<keyword evidence="1" id="KW-0472">Membrane</keyword>
<proteinExistence type="predicted"/>
<feature type="transmembrane region" description="Helical" evidence="1">
    <location>
        <begin position="6"/>
        <end position="25"/>
    </location>
</feature>
<protein>
    <submittedName>
        <fullName evidence="2">Uncharacterized protein</fullName>
    </submittedName>
</protein>
<organism evidence="2">
    <name type="scientific">viral metagenome</name>
    <dbReference type="NCBI Taxonomy" id="1070528"/>
    <lineage>
        <taxon>unclassified sequences</taxon>
        <taxon>metagenomes</taxon>
        <taxon>organismal metagenomes</taxon>
    </lineage>
</organism>
<keyword evidence="1" id="KW-0812">Transmembrane</keyword>